<dbReference type="AlphaFoldDB" id="R4XGQ2"/>
<reference evidence="2 3" key="1">
    <citation type="journal article" date="2013" name="MBio">
        <title>Genome sequencing of the plant pathogen Taphrina deformans, the causal agent of peach leaf curl.</title>
        <authorList>
            <person name="Cisse O.H."/>
            <person name="Almeida J.M.G.C.F."/>
            <person name="Fonseca A."/>
            <person name="Kumar A.A."/>
            <person name="Salojaervi J."/>
            <person name="Overmyer K."/>
            <person name="Hauser P.M."/>
            <person name="Pagni M."/>
        </authorList>
    </citation>
    <scope>NUCLEOTIDE SEQUENCE [LARGE SCALE GENOMIC DNA]</scope>
    <source>
        <strain evidence="3">PYCC 5710 / ATCC 11124 / CBS 356.35 / IMI 108563 / JCM 9778 / NBRC 8474</strain>
    </source>
</reference>
<dbReference type="InterPro" id="IPR013536">
    <property type="entry name" value="WLM_dom"/>
</dbReference>
<dbReference type="eggNOG" id="KOG4842">
    <property type="taxonomic scope" value="Eukaryota"/>
</dbReference>
<dbReference type="InterPro" id="IPR053000">
    <property type="entry name" value="WSS1-like_metalloprotease"/>
</dbReference>
<accession>R4XGQ2</accession>
<evidence type="ECO:0000313" key="3">
    <source>
        <dbReference type="Proteomes" id="UP000013776"/>
    </source>
</evidence>
<feature type="domain" description="WLM" evidence="1">
    <location>
        <begin position="11"/>
        <end position="243"/>
    </location>
</feature>
<protein>
    <recommendedName>
        <fullName evidence="1">WLM domain-containing protein</fullName>
    </recommendedName>
</protein>
<sequence length="433" mass="47976">MVHTRVERFNDHGRHPNKFISFIKEDRRTTTKEDQQRALGVLNRVAAIVYPIMKDNGLQVTTLEEHPYNDSYAGINYDAGDCIGLVLRTARGNWVPESYVLSVMLHELSHCTNMHHASTFWKTLGVYRSRMAQLRTQSYTGEGFWSKGIALGSEETGSLATAAGDLPKALCGGAFKGSPFLRRRRKKGIATKRAKKLKTGEKLGGDLEIRKSLDGGKSKATPRVVKSKRGQELRAKAAELRFSQQLTEQAMKLCKDDSDEFEDLKEFKPDWKTEDEDSATQKLLAQEMQQETGKLKQSTIKFEPRQASESGKAIVLDSGQTDNVTPEIKIEPVSVDIEDPTDNDTTDEELPAGLFQNSGGPQTVDGESSVPDGVACHICTLSSEPSAIFCDGCGTLKRKSEQSWSCKSLDCQSVQYLNHVDSIICGLCGCRRM</sequence>
<dbReference type="GO" id="GO:0008237">
    <property type="term" value="F:metallopeptidase activity"/>
    <property type="evidence" value="ECO:0007669"/>
    <property type="project" value="TreeGrafter"/>
</dbReference>
<keyword evidence="3" id="KW-1185">Reference proteome</keyword>
<evidence type="ECO:0000259" key="1">
    <source>
        <dbReference type="PROSITE" id="PS51397"/>
    </source>
</evidence>
<dbReference type="PROSITE" id="PS51397">
    <property type="entry name" value="WLM"/>
    <property type="match status" value="1"/>
</dbReference>
<dbReference type="VEuPathDB" id="FungiDB:TAPDE_005552"/>
<dbReference type="Gene3D" id="3.30.2010.10">
    <property type="entry name" value="Metalloproteases ('zincins'), catalytic domain"/>
    <property type="match status" value="1"/>
</dbReference>
<dbReference type="STRING" id="1097556.R4XGQ2"/>
<organism evidence="2 3">
    <name type="scientific">Taphrina deformans (strain PYCC 5710 / ATCC 11124 / CBS 356.35 / IMI 108563 / JCM 9778 / NBRC 8474)</name>
    <name type="common">Peach leaf curl fungus</name>
    <name type="synonym">Lalaria deformans</name>
    <dbReference type="NCBI Taxonomy" id="1097556"/>
    <lineage>
        <taxon>Eukaryota</taxon>
        <taxon>Fungi</taxon>
        <taxon>Dikarya</taxon>
        <taxon>Ascomycota</taxon>
        <taxon>Taphrinomycotina</taxon>
        <taxon>Taphrinomycetes</taxon>
        <taxon>Taphrinales</taxon>
        <taxon>Taphrinaceae</taxon>
        <taxon>Taphrina</taxon>
    </lineage>
</organism>
<dbReference type="OrthoDB" id="447842at2759"/>
<dbReference type="Proteomes" id="UP000013776">
    <property type="component" value="Unassembled WGS sequence"/>
</dbReference>
<dbReference type="Pfam" id="PF08325">
    <property type="entry name" value="WLM"/>
    <property type="match status" value="1"/>
</dbReference>
<dbReference type="PANTHER" id="PTHR46622">
    <property type="entry name" value="DNA-DEPENDENT METALLOPROTEASE WSS1"/>
    <property type="match status" value="1"/>
</dbReference>
<dbReference type="PANTHER" id="PTHR46622:SF1">
    <property type="entry name" value="DNA-DEPENDENT METALLOPROTEASE WSS1"/>
    <property type="match status" value="1"/>
</dbReference>
<name>R4XGQ2_TAPDE</name>
<proteinExistence type="predicted"/>
<dbReference type="GO" id="GO:0005634">
    <property type="term" value="C:nucleus"/>
    <property type="evidence" value="ECO:0007669"/>
    <property type="project" value="TreeGrafter"/>
</dbReference>
<gene>
    <name evidence="2" type="ORF">TAPDE_005552</name>
</gene>
<comment type="caution">
    <text evidence="2">The sequence shown here is derived from an EMBL/GenBank/DDBJ whole genome shotgun (WGS) entry which is preliminary data.</text>
</comment>
<dbReference type="EMBL" id="CAHR02000366">
    <property type="protein sequence ID" value="CCG84976.1"/>
    <property type="molecule type" value="Genomic_DNA"/>
</dbReference>
<evidence type="ECO:0000313" key="2">
    <source>
        <dbReference type="EMBL" id="CCG84976.1"/>
    </source>
</evidence>
<dbReference type="GO" id="GO:0006281">
    <property type="term" value="P:DNA repair"/>
    <property type="evidence" value="ECO:0007669"/>
    <property type="project" value="TreeGrafter"/>
</dbReference>